<dbReference type="Proteomes" id="UP000799764">
    <property type="component" value="Unassembled WGS sequence"/>
</dbReference>
<proteinExistence type="inferred from homology"/>
<dbReference type="OrthoDB" id="205099at2759"/>
<protein>
    <recommendedName>
        <fullName evidence="3 9">Mediator of RNA polymerase II transcription subunit 14</fullName>
    </recommendedName>
    <alternativeName>
        <fullName evidence="8 9">Mediator complex subunit 14</fullName>
    </alternativeName>
</protein>
<keyword evidence="13" id="KW-1185">Reference proteome</keyword>
<dbReference type="InterPro" id="IPR013947">
    <property type="entry name" value="Mediator_Med14"/>
</dbReference>
<evidence type="ECO:0000313" key="13">
    <source>
        <dbReference type="Proteomes" id="UP000799764"/>
    </source>
</evidence>
<evidence type="ECO:0000256" key="4">
    <source>
        <dbReference type="ARBA" id="ARBA00023015"/>
    </source>
</evidence>
<keyword evidence="7 9" id="KW-0539">Nucleus</keyword>
<evidence type="ECO:0000259" key="11">
    <source>
        <dbReference type="Pfam" id="PF08638"/>
    </source>
</evidence>
<evidence type="ECO:0000256" key="3">
    <source>
        <dbReference type="ARBA" id="ARBA00019619"/>
    </source>
</evidence>
<gene>
    <name evidence="12" type="ORF">P171DRAFT_414171</name>
</gene>
<comment type="similarity">
    <text evidence="2 9">Belongs to the Mediator complex subunit 14 family.</text>
</comment>
<accession>A0A9P4PK02</accession>
<comment type="function">
    <text evidence="9">Component of the Mediator complex, a coactivator involved in the regulated transcription of nearly all RNA polymerase II-dependent genes. Mediator functions as a bridge to convey information from gene-specific regulatory proteins to the basal RNA polymerase II transcription machinery. Mediator is recruited to promoters by direct interactions with regulatory proteins and serves as a scaffold for the assembly of a functional preinitiation complex with RNA polymerase II and the general transcription factors.</text>
</comment>
<evidence type="ECO:0000256" key="9">
    <source>
        <dbReference type="RuleBase" id="RU365082"/>
    </source>
</evidence>
<evidence type="ECO:0000256" key="8">
    <source>
        <dbReference type="ARBA" id="ARBA00032007"/>
    </source>
</evidence>
<dbReference type="GO" id="GO:0016592">
    <property type="term" value="C:mediator complex"/>
    <property type="evidence" value="ECO:0007669"/>
    <property type="project" value="UniProtKB-UniRule"/>
</dbReference>
<feature type="domain" description="Mediator complex subunit MED14 N-terminal" evidence="11">
    <location>
        <begin position="87"/>
        <end position="292"/>
    </location>
</feature>
<reference evidence="12" key="1">
    <citation type="journal article" date="2020" name="Stud. Mycol.">
        <title>101 Dothideomycetes genomes: a test case for predicting lifestyles and emergence of pathogens.</title>
        <authorList>
            <person name="Haridas S."/>
            <person name="Albert R."/>
            <person name="Binder M."/>
            <person name="Bloem J."/>
            <person name="Labutti K."/>
            <person name="Salamov A."/>
            <person name="Andreopoulos B."/>
            <person name="Baker S."/>
            <person name="Barry K."/>
            <person name="Bills G."/>
            <person name="Bluhm B."/>
            <person name="Cannon C."/>
            <person name="Castanera R."/>
            <person name="Culley D."/>
            <person name="Daum C."/>
            <person name="Ezra D."/>
            <person name="Gonzalez J."/>
            <person name="Henrissat B."/>
            <person name="Kuo A."/>
            <person name="Liang C."/>
            <person name="Lipzen A."/>
            <person name="Lutzoni F."/>
            <person name="Magnuson J."/>
            <person name="Mondo S."/>
            <person name="Nolan M."/>
            <person name="Ohm R."/>
            <person name="Pangilinan J."/>
            <person name="Park H.-J."/>
            <person name="Ramirez L."/>
            <person name="Alfaro M."/>
            <person name="Sun H."/>
            <person name="Tritt A."/>
            <person name="Yoshinaga Y."/>
            <person name="Zwiers L.-H."/>
            <person name="Turgeon B."/>
            <person name="Goodwin S."/>
            <person name="Spatafora J."/>
            <person name="Crous P."/>
            <person name="Grigoriev I."/>
        </authorList>
    </citation>
    <scope>NUCLEOTIDE SEQUENCE</scope>
    <source>
        <strain evidence="12">CBS 690.94</strain>
    </source>
</reference>
<feature type="region of interest" description="Disordered" evidence="10">
    <location>
        <begin position="1028"/>
        <end position="1050"/>
    </location>
</feature>
<dbReference type="GO" id="GO:0070847">
    <property type="term" value="C:core mediator complex"/>
    <property type="evidence" value="ECO:0007669"/>
    <property type="project" value="TreeGrafter"/>
</dbReference>
<evidence type="ECO:0000256" key="7">
    <source>
        <dbReference type="ARBA" id="ARBA00023242"/>
    </source>
</evidence>
<comment type="caution">
    <text evidence="12">The sequence shown here is derived from an EMBL/GenBank/DDBJ whole genome shotgun (WGS) entry which is preliminary data.</text>
</comment>
<evidence type="ECO:0000256" key="1">
    <source>
        <dbReference type="ARBA" id="ARBA00004123"/>
    </source>
</evidence>
<comment type="subcellular location">
    <subcellularLocation>
        <location evidence="1 9">Nucleus</location>
    </subcellularLocation>
</comment>
<keyword evidence="4 9" id="KW-0805">Transcription regulation</keyword>
<dbReference type="PANTHER" id="PTHR12809:SF2">
    <property type="entry name" value="MEDIATOR OF RNA POLYMERASE II TRANSCRIPTION SUBUNIT 14"/>
    <property type="match status" value="1"/>
</dbReference>
<evidence type="ECO:0000313" key="12">
    <source>
        <dbReference type="EMBL" id="KAF2444266.1"/>
    </source>
</evidence>
<dbReference type="GO" id="GO:0006357">
    <property type="term" value="P:regulation of transcription by RNA polymerase II"/>
    <property type="evidence" value="ECO:0007669"/>
    <property type="project" value="InterPro"/>
</dbReference>
<evidence type="ECO:0000256" key="5">
    <source>
        <dbReference type="ARBA" id="ARBA00023159"/>
    </source>
</evidence>
<dbReference type="InterPro" id="IPR055122">
    <property type="entry name" value="Med14_N"/>
</dbReference>
<evidence type="ECO:0000256" key="10">
    <source>
        <dbReference type="SAM" id="MobiDB-lite"/>
    </source>
</evidence>
<dbReference type="GO" id="GO:0003712">
    <property type="term" value="F:transcription coregulator activity"/>
    <property type="evidence" value="ECO:0007669"/>
    <property type="project" value="UniProtKB-UniRule"/>
</dbReference>
<name>A0A9P4PK02_9PLEO</name>
<dbReference type="EMBL" id="MU001501">
    <property type="protein sequence ID" value="KAF2444266.1"/>
    <property type="molecule type" value="Genomic_DNA"/>
</dbReference>
<organism evidence="12 13">
    <name type="scientific">Karstenula rhodostoma CBS 690.94</name>
    <dbReference type="NCBI Taxonomy" id="1392251"/>
    <lineage>
        <taxon>Eukaryota</taxon>
        <taxon>Fungi</taxon>
        <taxon>Dikarya</taxon>
        <taxon>Ascomycota</taxon>
        <taxon>Pezizomycotina</taxon>
        <taxon>Dothideomycetes</taxon>
        <taxon>Pleosporomycetidae</taxon>
        <taxon>Pleosporales</taxon>
        <taxon>Massarineae</taxon>
        <taxon>Didymosphaeriaceae</taxon>
        <taxon>Karstenula</taxon>
    </lineage>
</organism>
<keyword evidence="5 9" id="KW-0010">Activator</keyword>
<feature type="region of interest" description="Disordered" evidence="10">
    <location>
        <begin position="1"/>
        <end position="58"/>
    </location>
</feature>
<dbReference type="Pfam" id="PF26204">
    <property type="entry name" value="Med14_fung"/>
    <property type="match status" value="1"/>
</dbReference>
<dbReference type="Pfam" id="PF08638">
    <property type="entry name" value="Med14"/>
    <property type="match status" value="1"/>
</dbReference>
<comment type="subunit">
    <text evidence="9">Component of the Mediator complex.</text>
</comment>
<dbReference type="AlphaFoldDB" id="A0A9P4PK02"/>
<keyword evidence="6 9" id="KW-0804">Transcription</keyword>
<dbReference type="PANTHER" id="PTHR12809">
    <property type="entry name" value="MEDIATOR COMPLEX SUBUNIT"/>
    <property type="match status" value="1"/>
</dbReference>
<evidence type="ECO:0000256" key="6">
    <source>
        <dbReference type="ARBA" id="ARBA00023163"/>
    </source>
</evidence>
<sequence length="1072" mass="120072">MPGILKMNSSANGGLGARDVESKKRAHDGKMVNGERPLVRKDSPASAPAVKTPSYNGSDANGAIHAANQIAQLPPEIAHVPVEAYHSLSKLIQRISQETYNELSETLVQMRELKAPQINGNIPNGLGLPNPQDVEISKQKKLLLLRFALDNRAKFIKLLVLTEWGRKSSADLSKLIDLFGWATKQRYGQDHISDQIEFMKYVMNDARQLNPDITTALEILGTGKAEWIPDMGFIPPPPMTAEKALKLLRYMNISLSTRLIVHEKLPHQLSKWRIGDGRVTFILDGEFEFDLMSFVEDSSDQFHFIDMRLLFSPAPVISADSRFFNRLKLGVDNLLREEGLEACFGYLHNVTLSHKIFILSTQVNDLLRTGWAGSLRSEFAHRVLWIQYWLNRPGRKSWIEIGVASNKPKDGKVTWRGPPIPSITVRWFREGVHVQDVDLDFDWNHLSVERMMKRVIALHVGHLLRTTHQAFSPNVIARPILSDTEPSDSRLAVSIGSKENTTNLSIEPITGKYTLSPATPLSTPAENAINRSLEPAATSNTITQILARSILELIQRYAQQLGWQSVARQALRMEVVKAAVDLNVLRFTLFWPRGWSTNTALVAIVDATGESWWICEIGEKGSTIVHAQRIAIERIDGRPPPINRPTLSRIERVAVHQLAYSITARALGKEGKTYSLRYEIESPRRPASLDGVVRGWALHVRTSELLSSKTGDNSWLMPAMQITGHGFRSDYRNLWHIATGTMVSEVAADMQKLMSASPQANFTFSEGGKFSILLSTPFGHEVVSELKARLRDLNRLRSFATTLEKRKMLLESSSLEQVEFQYSQGLSVRVFFGTGTDIQVKFGDRNPHNRIHSFLTDMINDRSPGLSQSSPGDNNGLDRFCAALIWSRPLLTVLDELESRTPGNVDNPAVHVHALRTYRITYTNPPCSFDIKLKLKDDRMLWDIEDNEGKPADLRPKNERSPNFKRLDTLKSALQNLFRKRDERWWGVRTGIIADIDGVPDALRKLNEAVIGCYVEGGVKQEVGDNNASISAPARQPNYPNPANRPNGDAPINVKKTLAGRGGGNHEVITID</sequence>
<evidence type="ECO:0000256" key="2">
    <source>
        <dbReference type="ARBA" id="ARBA00007813"/>
    </source>
</evidence>